<dbReference type="NCBIfam" id="TIGR02215">
    <property type="entry name" value="phage_chp_gp8"/>
    <property type="match status" value="1"/>
</dbReference>
<sequence length="176" mass="19118">MVTITAAAPIDGPAVLPDALINQYVKPGEGQELLVDSLRLTALMWVEQHTGHSLARRQWTAVFNRFDGALWLKRQPVRSVASVAYTDTGDQPATVRVRWDRNGRVLPVQEPRWPVACGPITVTFDAGYDDVATEAPGLQVAALMMIKHLFDGGSVDDVPATVTALLDAQYRTPVAG</sequence>
<gene>
    <name evidence="1" type="ORF">AVT10_06700</name>
</gene>
<protein>
    <recommendedName>
        <fullName evidence="3">PhiE125 gp8 family phage protein</fullName>
    </recommendedName>
</protein>
<dbReference type="RefSeq" id="WP_066693514.1">
    <property type="nucleotide sequence ID" value="NZ_LQQO01000056.1"/>
</dbReference>
<dbReference type="Proteomes" id="UP000076609">
    <property type="component" value="Unassembled WGS sequence"/>
</dbReference>
<organism evidence="1 2">
    <name type="scientific">Sphingomonas hankookensis</name>
    <dbReference type="NCBI Taxonomy" id="563996"/>
    <lineage>
        <taxon>Bacteria</taxon>
        <taxon>Pseudomonadati</taxon>
        <taxon>Pseudomonadota</taxon>
        <taxon>Alphaproteobacteria</taxon>
        <taxon>Sphingomonadales</taxon>
        <taxon>Sphingomonadaceae</taxon>
        <taxon>Sphingomonas</taxon>
    </lineage>
</organism>
<accession>A0ABR5Y8A2</accession>
<dbReference type="InterPro" id="IPR011738">
    <property type="entry name" value="Phage_CHP"/>
</dbReference>
<dbReference type="EMBL" id="LQQO01000056">
    <property type="protein sequence ID" value="KZE09133.1"/>
    <property type="molecule type" value="Genomic_DNA"/>
</dbReference>
<proteinExistence type="predicted"/>
<evidence type="ECO:0008006" key="3">
    <source>
        <dbReference type="Google" id="ProtNLM"/>
    </source>
</evidence>
<evidence type="ECO:0000313" key="1">
    <source>
        <dbReference type="EMBL" id="KZE09133.1"/>
    </source>
</evidence>
<reference evidence="2" key="1">
    <citation type="submission" date="2016-01" db="EMBL/GenBank/DDBJ databases">
        <title>Draft genome of Chromobacterium sp. F49.</title>
        <authorList>
            <person name="Hong K.W."/>
        </authorList>
    </citation>
    <scope>NUCLEOTIDE SEQUENCE [LARGE SCALE GENOMIC DNA]</scope>
    <source>
        <strain evidence="2">CN3</strain>
    </source>
</reference>
<comment type="caution">
    <text evidence="1">The sequence shown here is derived from an EMBL/GenBank/DDBJ whole genome shotgun (WGS) entry which is preliminary data.</text>
</comment>
<keyword evidence="2" id="KW-1185">Reference proteome</keyword>
<name>A0ABR5Y8A2_9SPHN</name>
<evidence type="ECO:0000313" key="2">
    <source>
        <dbReference type="Proteomes" id="UP000076609"/>
    </source>
</evidence>